<feature type="compositionally biased region" description="Polar residues" evidence="1">
    <location>
        <begin position="141"/>
        <end position="156"/>
    </location>
</feature>
<accession>A0ABQ9VUS2</accession>
<name>A0ABQ9VUS2_SAGOE</name>
<protein>
    <submittedName>
        <fullName evidence="2">Uncharacterized protein</fullName>
    </submittedName>
</protein>
<evidence type="ECO:0000313" key="2">
    <source>
        <dbReference type="EMBL" id="KAK2113141.1"/>
    </source>
</evidence>
<keyword evidence="3" id="KW-1185">Reference proteome</keyword>
<feature type="compositionally biased region" description="Basic and acidic residues" evidence="1">
    <location>
        <begin position="67"/>
        <end position="84"/>
    </location>
</feature>
<organism evidence="2 3">
    <name type="scientific">Saguinus oedipus</name>
    <name type="common">Cotton-top tamarin</name>
    <name type="synonym">Oedipomidas oedipus</name>
    <dbReference type="NCBI Taxonomy" id="9490"/>
    <lineage>
        <taxon>Eukaryota</taxon>
        <taxon>Metazoa</taxon>
        <taxon>Chordata</taxon>
        <taxon>Craniata</taxon>
        <taxon>Vertebrata</taxon>
        <taxon>Euteleostomi</taxon>
        <taxon>Mammalia</taxon>
        <taxon>Eutheria</taxon>
        <taxon>Euarchontoglires</taxon>
        <taxon>Primates</taxon>
        <taxon>Haplorrhini</taxon>
        <taxon>Platyrrhini</taxon>
        <taxon>Cebidae</taxon>
        <taxon>Callitrichinae</taxon>
        <taxon>Saguinus</taxon>
    </lineage>
</organism>
<dbReference type="EMBL" id="JASSZA010000004">
    <property type="protein sequence ID" value="KAK2113141.1"/>
    <property type="molecule type" value="Genomic_DNA"/>
</dbReference>
<proteinExistence type="predicted"/>
<evidence type="ECO:0000256" key="1">
    <source>
        <dbReference type="SAM" id="MobiDB-lite"/>
    </source>
</evidence>
<dbReference type="Proteomes" id="UP001266305">
    <property type="component" value="Unassembled WGS sequence"/>
</dbReference>
<sequence length="182" mass="18865">MPTVSNPSTGASAATKFAGLAKGATAGTVGTAAPKAAGPGQVHATRAGAATQKRQLRDGVGWAGGRFSEKGELQHHHHGSREDQQVYLGTAEGGEAEKLEPWLKSCSVKAKATGAKEVEAREGPAQKEGGEEGGAPRKESTVTLKPPSSCSLTSCSWERDAKKPEAAQRYRLGFSLHKTTSS</sequence>
<gene>
    <name evidence="2" type="ORF">P7K49_007407</name>
</gene>
<feature type="compositionally biased region" description="Basic and acidic residues" evidence="1">
    <location>
        <begin position="114"/>
        <end position="140"/>
    </location>
</feature>
<evidence type="ECO:0000313" key="3">
    <source>
        <dbReference type="Proteomes" id="UP001266305"/>
    </source>
</evidence>
<feature type="region of interest" description="Disordered" evidence="1">
    <location>
        <begin position="113"/>
        <end position="158"/>
    </location>
</feature>
<feature type="region of interest" description="Disordered" evidence="1">
    <location>
        <begin position="32"/>
        <end position="85"/>
    </location>
</feature>
<reference evidence="2 3" key="1">
    <citation type="submission" date="2023-05" db="EMBL/GenBank/DDBJ databases">
        <title>B98-5 Cell Line De Novo Hybrid Assembly: An Optical Mapping Approach.</title>
        <authorList>
            <person name="Kananen K."/>
            <person name="Auerbach J.A."/>
            <person name="Kautto E."/>
            <person name="Blachly J.S."/>
        </authorList>
    </citation>
    <scope>NUCLEOTIDE SEQUENCE [LARGE SCALE GENOMIC DNA]</scope>
    <source>
        <strain evidence="2">B95-8</strain>
        <tissue evidence="2">Cell line</tissue>
    </source>
</reference>
<comment type="caution">
    <text evidence="2">The sequence shown here is derived from an EMBL/GenBank/DDBJ whole genome shotgun (WGS) entry which is preliminary data.</text>
</comment>